<organism evidence="1 2">
    <name type="scientific">Beta vulgaris subsp. vulgaris</name>
    <name type="common">Beet</name>
    <dbReference type="NCBI Taxonomy" id="3555"/>
    <lineage>
        <taxon>Eukaryota</taxon>
        <taxon>Viridiplantae</taxon>
        <taxon>Streptophyta</taxon>
        <taxon>Embryophyta</taxon>
        <taxon>Tracheophyta</taxon>
        <taxon>Spermatophyta</taxon>
        <taxon>Magnoliopsida</taxon>
        <taxon>eudicotyledons</taxon>
        <taxon>Gunneridae</taxon>
        <taxon>Pentapetalae</taxon>
        <taxon>Caryophyllales</taxon>
        <taxon>Chenopodiaceae</taxon>
        <taxon>Betoideae</taxon>
        <taxon>Beta</taxon>
    </lineage>
</organism>
<dbReference type="Gramene" id="KMS93966">
    <property type="protein sequence ID" value="KMS93966"/>
    <property type="gene ID" value="BVRB_026140"/>
</dbReference>
<accession>A0A0J8AZ27</accession>
<feature type="non-terminal residue" evidence="1">
    <location>
        <position position="1"/>
    </location>
</feature>
<dbReference type="EMBL" id="KQ097315">
    <property type="protein sequence ID" value="KMS93966.1"/>
    <property type="molecule type" value="Genomic_DNA"/>
</dbReference>
<dbReference type="AlphaFoldDB" id="A0A0J8AZ27"/>
<evidence type="ECO:0000313" key="2">
    <source>
        <dbReference type="Proteomes" id="UP000035740"/>
    </source>
</evidence>
<name>A0A0J8AZ27_BETVV</name>
<proteinExistence type="predicted"/>
<protein>
    <submittedName>
        <fullName evidence="1">Uncharacterized protein</fullName>
    </submittedName>
</protein>
<dbReference type="Proteomes" id="UP000035740">
    <property type="component" value="Unassembled WGS sequence"/>
</dbReference>
<gene>
    <name evidence="1" type="ORF">BVRB_026140</name>
</gene>
<sequence length="81" mass="8738">VSTTFKYSIPPGDCFSKRSIASNQSFVGSKSIRLSNAFCLSVTPYSAEETRFLELTAVPDDLGADGGWLLVEPCSCADRPE</sequence>
<reference evidence="1 2" key="1">
    <citation type="journal article" date="2014" name="Nature">
        <title>The genome of the recently domesticated crop plant sugar beet (Beta vulgaris).</title>
        <authorList>
            <person name="Dohm J.C."/>
            <person name="Minoche A.E."/>
            <person name="Holtgrawe D."/>
            <person name="Capella-Gutierrez S."/>
            <person name="Zakrzewski F."/>
            <person name="Tafer H."/>
            <person name="Rupp O."/>
            <person name="Sorensen T.R."/>
            <person name="Stracke R."/>
            <person name="Reinhardt R."/>
            <person name="Goesmann A."/>
            <person name="Kraft T."/>
            <person name="Schulz B."/>
            <person name="Stadler P.F."/>
            <person name="Schmidt T."/>
            <person name="Gabaldon T."/>
            <person name="Lehrach H."/>
            <person name="Weisshaar B."/>
            <person name="Himmelbauer H."/>
        </authorList>
    </citation>
    <scope>NUCLEOTIDE SEQUENCE [LARGE SCALE GENOMIC DNA]</scope>
    <source>
        <tissue evidence="1">Taproot</tissue>
    </source>
</reference>
<evidence type="ECO:0000313" key="1">
    <source>
        <dbReference type="EMBL" id="KMS93966.1"/>
    </source>
</evidence>
<keyword evidence="2" id="KW-1185">Reference proteome</keyword>